<dbReference type="Pfam" id="PF13744">
    <property type="entry name" value="HTH_37"/>
    <property type="match status" value="1"/>
</dbReference>
<sequence length="45" mass="5169">LRGQFRGISEAKMIQCLNRLGRDVDIVIKPRQHIRKPGRVEVVSV</sequence>
<feature type="domain" description="HigA2-like helix-turn-helix" evidence="1">
    <location>
        <begin position="1"/>
        <end position="29"/>
    </location>
</feature>
<organism evidence="2 3">
    <name type="scientific">Kiloniella litopenaei</name>
    <dbReference type="NCBI Taxonomy" id="1549748"/>
    <lineage>
        <taxon>Bacteria</taxon>
        <taxon>Pseudomonadati</taxon>
        <taxon>Pseudomonadota</taxon>
        <taxon>Alphaproteobacteria</taxon>
        <taxon>Rhodospirillales</taxon>
        <taxon>Kiloniellaceae</taxon>
        <taxon>Kiloniella</taxon>
    </lineage>
</organism>
<evidence type="ECO:0000313" key="3">
    <source>
        <dbReference type="Proteomes" id="UP000034491"/>
    </source>
</evidence>
<comment type="caution">
    <text evidence="2">The sequence shown here is derived from an EMBL/GenBank/DDBJ whole genome shotgun (WGS) entry which is preliminary data.</text>
</comment>
<evidence type="ECO:0000313" key="2">
    <source>
        <dbReference type="EMBL" id="KKJ75119.1"/>
    </source>
</evidence>
<dbReference type="Proteomes" id="UP000034491">
    <property type="component" value="Unassembled WGS sequence"/>
</dbReference>
<reference evidence="2 3" key="1">
    <citation type="submission" date="2015-03" db="EMBL/GenBank/DDBJ databases">
        <title>Genome sequence of Kiloniella sp. P1-1, isolated from the gut microflora of Pacific white shrimp, Penaeus vannamei.</title>
        <authorList>
            <person name="Shao Z."/>
            <person name="Wang L."/>
            <person name="Li X."/>
        </authorList>
    </citation>
    <scope>NUCLEOTIDE SEQUENCE [LARGE SCALE GENOMIC DNA]</scope>
    <source>
        <strain evidence="2 3">P1-1</strain>
    </source>
</reference>
<protein>
    <submittedName>
        <fullName evidence="2">XRE family transcriptional regulator</fullName>
    </submittedName>
</protein>
<proteinExistence type="predicted"/>
<gene>
    <name evidence="2" type="ORF">WH95_20115</name>
</gene>
<feature type="non-terminal residue" evidence="2">
    <location>
        <position position="1"/>
    </location>
</feature>
<dbReference type="InterPro" id="IPR039554">
    <property type="entry name" value="HigA2-like_HTH"/>
</dbReference>
<dbReference type="AlphaFoldDB" id="A0A0M2R3W3"/>
<keyword evidence="3" id="KW-1185">Reference proteome</keyword>
<dbReference type="EMBL" id="LANI01000064">
    <property type="protein sequence ID" value="KKJ75119.1"/>
    <property type="molecule type" value="Genomic_DNA"/>
</dbReference>
<evidence type="ECO:0000259" key="1">
    <source>
        <dbReference type="Pfam" id="PF13744"/>
    </source>
</evidence>
<accession>A0A0M2R3W3</accession>
<name>A0A0M2R3W3_9PROT</name>